<dbReference type="GO" id="GO:0005829">
    <property type="term" value="C:cytosol"/>
    <property type="evidence" value="ECO:0007669"/>
    <property type="project" value="TreeGrafter"/>
</dbReference>
<keyword evidence="1" id="KW-0521">NADP</keyword>
<dbReference type="GO" id="GO:0035925">
    <property type="term" value="F:mRNA 3'-UTR AU-rich region binding"/>
    <property type="evidence" value="ECO:0007669"/>
    <property type="project" value="TreeGrafter"/>
</dbReference>
<dbReference type="GO" id="GO:0070402">
    <property type="term" value="F:NADPH binding"/>
    <property type="evidence" value="ECO:0007669"/>
    <property type="project" value="TreeGrafter"/>
</dbReference>
<dbReference type="KEGG" id="rdi:CMV14_06800"/>
<dbReference type="SUPFAM" id="SSF50129">
    <property type="entry name" value="GroES-like"/>
    <property type="match status" value="1"/>
</dbReference>
<proteinExistence type="predicted"/>
<evidence type="ECO:0000313" key="5">
    <source>
        <dbReference type="Proteomes" id="UP000218934"/>
    </source>
</evidence>
<comment type="caution">
    <text evidence="4">The sequence shown here is derived from an EMBL/GenBank/DDBJ whole genome shotgun (WGS) entry which is preliminary data.</text>
</comment>
<accession>A0A2A4FWN9</accession>
<evidence type="ECO:0000313" key="4">
    <source>
        <dbReference type="EMBL" id="PCE42595.1"/>
    </source>
</evidence>
<protein>
    <submittedName>
        <fullName evidence="4">NADPH:quinone reductase</fullName>
    </submittedName>
</protein>
<dbReference type="Gene3D" id="3.90.180.10">
    <property type="entry name" value="Medium-chain alcohol dehydrogenases, catalytic domain"/>
    <property type="match status" value="1"/>
</dbReference>
<dbReference type="PANTHER" id="PTHR48106">
    <property type="entry name" value="QUINONE OXIDOREDUCTASE PIG3-RELATED"/>
    <property type="match status" value="1"/>
</dbReference>
<keyword evidence="5" id="KW-1185">Reference proteome</keyword>
<evidence type="ECO:0000256" key="2">
    <source>
        <dbReference type="ARBA" id="ARBA00023002"/>
    </source>
</evidence>
<evidence type="ECO:0000256" key="1">
    <source>
        <dbReference type="ARBA" id="ARBA00022857"/>
    </source>
</evidence>
<dbReference type="Proteomes" id="UP000218934">
    <property type="component" value="Unassembled WGS sequence"/>
</dbReference>
<dbReference type="InterPro" id="IPR013149">
    <property type="entry name" value="ADH-like_C"/>
</dbReference>
<dbReference type="InterPro" id="IPR020843">
    <property type="entry name" value="ER"/>
</dbReference>
<sequence length="340" mass="34646">MDAEYPVAGSQGATRPLVRKKQGMKAIVHAGGGPDGLSLCDVAEPRAGPGERLIEVGLAGVNYADLIGLRTGNNFLGGRPGDAIPGGEVVGCRIDTGERVVAICGSGGYAERVAAPGNQIFPVPDDIDDATALALFIQGLTAWHIVQTLGQPIKGARILIPSATGGVGLLALQIARSGGAARIVATTSSDVKSEMALRHGADAVIDGNPESFAARAIEANEGRLFDLVLDRSGGTLFAEELAATGPRGRIVSYGTSSGQPGQLSTASLLAGSRSLAGFWLMDFLDESAAALHDIYALYRSGGVRPHIGLTLSLSEAAAAHSAIAARGTVGKLLLNPKGTP</sequence>
<dbReference type="SMART" id="SM00829">
    <property type="entry name" value="PKS_ER"/>
    <property type="match status" value="1"/>
</dbReference>
<dbReference type="InterPro" id="IPR011032">
    <property type="entry name" value="GroES-like_sf"/>
</dbReference>
<dbReference type="EMBL" id="NWUF01000007">
    <property type="protein sequence ID" value="PCE42595.1"/>
    <property type="molecule type" value="Genomic_DNA"/>
</dbReference>
<keyword evidence="2" id="KW-0560">Oxidoreductase</keyword>
<dbReference type="OrthoDB" id="9792321at2"/>
<dbReference type="AlphaFoldDB" id="A0A2A4FWN9"/>
<dbReference type="InterPro" id="IPR036291">
    <property type="entry name" value="NAD(P)-bd_dom_sf"/>
</dbReference>
<dbReference type="SUPFAM" id="SSF51735">
    <property type="entry name" value="NAD(P)-binding Rossmann-fold domains"/>
    <property type="match status" value="1"/>
</dbReference>
<name>A0A2A4FWN9_9SPHN</name>
<evidence type="ECO:0000259" key="3">
    <source>
        <dbReference type="SMART" id="SM00829"/>
    </source>
</evidence>
<dbReference type="Gene3D" id="3.40.50.720">
    <property type="entry name" value="NAD(P)-binding Rossmann-like Domain"/>
    <property type="match status" value="1"/>
</dbReference>
<feature type="domain" description="Enoyl reductase (ER)" evidence="3">
    <location>
        <begin position="32"/>
        <end position="334"/>
    </location>
</feature>
<dbReference type="PANTHER" id="PTHR48106:SF13">
    <property type="entry name" value="QUINONE OXIDOREDUCTASE-RELATED"/>
    <property type="match status" value="1"/>
</dbReference>
<reference evidence="4 5" key="1">
    <citation type="submission" date="2017-09" db="EMBL/GenBank/DDBJ databases">
        <title>The Catabolism of 3,6-Dichlorosalicylic acid is Initiated by the Cytochrome P450 Monooxygenase DsmABC in Rhizorhabdus dicambivorans Ndbn-20.</title>
        <authorList>
            <person name="Na L."/>
        </authorList>
    </citation>
    <scope>NUCLEOTIDE SEQUENCE [LARGE SCALE GENOMIC DNA]</scope>
    <source>
        <strain evidence="4 5">Ndbn-20m</strain>
    </source>
</reference>
<gene>
    <name evidence="4" type="ORF">COO09_09280</name>
</gene>
<organism evidence="4 5">
    <name type="scientific">Rhizorhabdus dicambivorans</name>
    <dbReference type="NCBI Taxonomy" id="1850238"/>
    <lineage>
        <taxon>Bacteria</taxon>
        <taxon>Pseudomonadati</taxon>
        <taxon>Pseudomonadota</taxon>
        <taxon>Alphaproteobacteria</taxon>
        <taxon>Sphingomonadales</taxon>
        <taxon>Sphingomonadaceae</taxon>
        <taxon>Rhizorhabdus</taxon>
    </lineage>
</organism>
<dbReference type="Pfam" id="PF00107">
    <property type="entry name" value="ADH_zinc_N"/>
    <property type="match status" value="1"/>
</dbReference>
<dbReference type="GO" id="GO:0003960">
    <property type="term" value="F:quinone reductase (NADPH) activity"/>
    <property type="evidence" value="ECO:0007669"/>
    <property type="project" value="TreeGrafter"/>
</dbReference>